<evidence type="ECO:0008006" key="4">
    <source>
        <dbReference type="Google" id="ProtNLM"/>
    </source>
</evidence>
<dbReference type="Proteomes" id="UP000179037">
    <property type="component" value="Unassembled WGS sequence"/>
</dbReference>
<proteinExistence type="predicted"/>
<comment type="caution">
    <text evidence="2">The sequence shown here is derived from an EMBL/GenBank/DDBJ whole genome shotgun (WGS) entry which is preliminary data.</text>
</comment>
<accession>A0A1F6U0Z1</accession>
<dbReference type="PROSITE" id="PS51257">
    <property type="entry name" value="PROKAR_LIPOPROTEIN"/>
    <property type="match status" value="1"/>
</dbReference>
<sequence length="109" mass="11985">MKQTLILCAITLALVGCASPINKDEYNQLVAQAENEIMLASKTNFLWNNTEKFLKESREAMEAATVATDRATRLGGSDKAMKLAKKALQEAKLAQQQAKDNANPVARFQ</sequence>
<keyword evidence="1" id="KW-0732">Signal</keyword>
<dbReference type="EMBL" id="MFTC01000054">
    <property type="protein sequence ID" value="OGI51010.1"/>
    <property type="molecule type" value="Genomic_DNA"/>
</dbReference>
<reference evidence="2 3" key="1">
    <citation type="journal article" date="2016" name="Nat. Commun.">
        <title>Thousands of microbial genomes shed light on interconnected biogeochemical processes in an aquifer system.</title>
        <authorList>
            <person name="Anantharaman K."/>
            <person name="Brown C.T."/>
            <person name="Hug L.A."/>
            <person name="Sharon I."/>
            <person name="Castelle C.J."/>
            <person name="Probst A.J."/>
            <person name="Thomas B.C."/>
            <person name="Singh A."/>
            <person name="Wilkins M.J."/>
            <person name="Karaoz U."/>
            <person name="Brodie E.L."/>
            <person name="Williams K.H."/>
            <person name="Hubbard S.S."/>
            <person name="Banfield J.F."/>
        </authorList>
    </citation>
    <scope>NUCLEOTIDE SEQUENCE [LARGE SCALE GENOMIC DNA]</scope>
</reference>
<organism evidence="2 3">
    <name type="scientific">Candidatus Muproteobacteria bacterium RIFCSPLOWO2_01_FULL_60_18</name>
    <dbReference type="NCBI Taxonomy" id="1817768"/>
    <lineage>
        <taxon>Bacteria</taxon>
        <taxon>Pseudomonadati</taxon>
        <taxon>Pseudomonadota</taxon>
        <taxon>Candidatus Muproteobacteria</taxon>
    </lineage>
</organism>
<gene>
    <name evidence="2" type="ORF">A3A87_07485</name>
</gene>
<evidence type="ECO:0000313" key="3">
    <source>
        <dbReference type="Proteomes" id="UP000179037"/>
    </source>
</evidence>
<evidence type="ECO:0000256" key="1">
    <source>
        <dbReference type="SAM" id="SignalP"/>
    </source>
</evidence>
<name>A0A1F6U0Z1_9PROT</name>
<protein>
    <recommendedName>
        <fullName evidence="4">DUF4398 domain-containing protein</fullName>
    </recommendedName>
</protein>
<dbReference type="AlphaFoldDB" id="A0A1F6U0Z1"/>
<evidence type="ECO:0000313" key="2">
    <source>
        <dbReference type="EMBL" id="OGI51010.1"/>
    </source>
</evidence>
<feature type="chain" id="PRO_5009526923" description="DUF4398 domain-containing protein" evidence="1">
    <location>
        <begin position="24"/>
        <end position="109"/>
    </location>
</feature>
<feature type="signal peptide" evidence="1">
    <location>
        <begin position="1"/>
        <end position="23"/>
    </location>
</feature>